<keyword evidence="6 10" id="KW-1133">Transmembrane helix</keyword>
<evidence type="ECO:0000256" key="3">
    <source>
        <dbReference type="ARBA" id="ARBA00022449"/>
    </source>
</evidence>
<sequence length="476" mass="50097">MSFSRHAKLSRIEGARLIWLALPILGAQLAQVAMGTVDVAMTGHASARDLAAVSVGSSLWLPLVLFMIGTLMGLTPIVAQHVGARRFGAIRPAVHQALWVAAVLGLACALSIRFVAAQVFAFMSVPDDVASLAVRYLDGVAIGLPAIALYETLRFYSDGMGHTRASLQFALLGLAVNVVCNYLLIFGGDGLVALFGPQLPATLRALPAMGAAGCGIATAISMWVMFLAILTYTRLAPAYKRARYGAGFSWPSPSLIGELLRLGLPVGVAIFAEVSLFTVIALFLAGYGEIVIAAHTVALNFSSVLFMLPLSLGMALTVRVGQALGRGKLRHARFVAYNGVGCALAAAFVIDLILILAGPYVVSLYTSNAAVQRLAVQLLLIATLYQFSDALQVSIAGALRGYKDTRVIMVVTLLSYWGVGMGLGNLLGRGISGGFEGLGVYGYWIGLIAGLSVAAALLGWRLIRISRLQRFSASGP</sequence>
<feature type="transmembrane region" description="Helical" evidence="10">
    <location>
        <begin position="440"/>
        <end position="460"/>
    </location>
</feature>
<feature type="transmembrane region" description="Helical" evidence="10">
    <location>
        <begin position="262"/>
        <end position="284"/>
    </location>
</feature>
<evidence type="ECO:0000313" key="11">
    <source>
        <dbReference type="EMBL" id="MFC3103525.1"/>
    </source>
</evidence>
<name>A0ABV7ENX4_9GAMM</name>
<dbReference type="PIRSF" id="PIRSF006603">
    <property type="entry name" value="DinF"/>
    <property type="match status" value="1"/>
</dbReference>
<dbReference type="PANTHER" id="PTHR43298">
    <property type="entry name" value="MULTIDRUG RESISTANCE PROTEIN NORM-RELATED"/>
    <property type="match status" value="1"/>
</dbReference>
<proteinExistence type="predicted"/>
<dbReference type="EMBL" id="JBHRSS010000003">
    <property type="protein sequence ID" value="MFC3103525.1"/>
    <property type="molecule type" value="Genomic_DNA"/>
</dbReference>
<feature type="transmembrane region" description="Helical" evidence="10">
    <location>
        <begin position="98"/>
        <end position="121"/>
    </location>
</feature>
<protein>
    <recommendedName>
        <fullName evidence="9">Multidrug-efflux transporter</fullName>
    </recommendedName>
</protein>
<reference evidence="12" key="1">
    <citation type="journal article" date="2019" name="Int. J. Syst. Evol. Microbiol.">
        <title>The Global Catalogue of Microorganisms (GCM) 10K type strain sequencing project: providing services to taxonomists for standard genome sequencing and annotation.</title>
        <authorList>
            <consortium name="The Broad Institute Genomics Platform"/>
            <consortium name="The Broad Institute Genome Sequencing Center for Infectious Disease"/>
            <person name="Wu L."/>
            <person name="Ma J."/>
        </authorList>
    </citation>
    <scope>NUCLEOTIDE SEQUENCE [LARGE SCALE GENOMIC DNA]</scope>
    <source>
        <strain evidence="12">KCTC 52640</strain>
    </source>
</reference>
<dbReference type="PANTHER" id="PTHR43298:SF2">
    <property type="entry name" value="FMN_FAD EXPORTER YEEO-RELATED"/>
    <property type="match status" value="1"/>
</dbReference>
<organism evidence="11 12">
    <name type="scientific">Salinisphaera aquimarina</name>
    <dbReference type="NCBI Taxonomy" id="2094031"/>
    <lineage>
        <taxon>Bacteria</taxon>
        <taxon>Pseudomonadati</taxon>
        <taxon>Pseudomonadota</taxon>
        <taxon>Gammaproteobacteria</taxon>
        <taxon>Salinisphaerales</taxon>
        <taxon>Salinisphaeraceae</taxon>
        <taxon>Salinisphaera</taxon>
    </lineage>
</organism>
<feature type="transmembrane region" description="Helical" evidence="10">
    <location>
        <begin position="59"/>
        <end position="78"/>
    </location>
</feature>
<dbReference type="InterPro" id="IPR002528">
    <property type="entry name" value="MATE_fam"/>
</dbReference>
<evidence type="ECO:0000313" key="12">
    <source>
        <dbReference type="Proteomes" id="UP001595462"/>
    </source>
</evidence>
<feature type="transmembrane region" description="Helical" evidence="10">
    <location>
        <begin position="133"/>
        <end position="153"/>
    </location>
</feature>
<gene>
    <name evidence="11" type="ORF">ACFOSU_06440</name>
</gene>
<dbReference type="InterPro" id="IPR050222">
    <property type="entry name" value="MATE_MdtK"/>
</dbReference>
<feature type="transmembrane region" description="Helical" evidence="10">
    <location>
        <begin position="165"/>
        <end position="185"/>
    </location>
</feature>
<evidence type="ECO:0000256" key="1">
    <source>
        <dbReference type="ARBA" id="ARBA00004429"/>
    </source>
</evidence>
<keyword evidence="3" id="KW-0050">Antiport</keyword>
<evidence type="ECO:0000256" key="6">
    <source>
        <dbReference type="ARBA" id="ARBA00022989"/>
    </source>
</evidence>
<dbReference type="NCBIfam" id="TIGR00797">
    <property type="entry name" value="matE"/>
    <property type="match status" value="1"/>
</dbReference>
<feature type="transmembrane region" description="Helical" evidence="10">
    <location>
        <begin position="374"/>
        <end position="395"/>
    </location>
</feature>
<evidence type="ECO:0000256" key="8">
    <source>
        <dbReference type="ARBA" id="ARBA00023136"/>
    </source>
</evidence>
<accession>A0ABV7ENX4</accession>
<keyword evidence="2" id="KW-0813">Transport</keyword>
<evidence type="ECO:0000256" key="9">
    <source>
        <dbReference type="ARBA" id="ARBA00031636"/>
    </source>
</evidence>
<keyword evidence="8 10" id="KW-0472">Membrane</keyword>
<feature type="transmembrane region" description="Helical" evidence="10">
    <location>
        <begin position="334"/>
        <end position="362"/>
    </location>
</feature>
<feature type="transmembrane region" description="Helical" evidence="10">
    <location>
        <begin position="290"/>
        <end position="313"/>
    </location>
</feature>
<evidence type="ECO:0000256" key="10">
    <source>
        <dbReference type="SAM" id="Phobius"/>
    </source>
</evidence>
<dbReference type="CDD" id="cd13131">
    <property type="entry name" value="MATE_NorM_like"/>
    <property type="match status" value="1"/>
</dbReference>
<keyword evidence="5 10" id="KW-0812">Transmembrane</keyword>
<dbReference type="Proteomes" id="UP001595462">
    <property type="component" value="Unassembled WGS sequence"/>
</dbReference>
<dbReference type="RefSeq" id="WP_380687636.1">
    <property type="nucleotide sequence ID" value="NZ_JBHRSS010000003.1"/>
</dbReference>
<feature type="transmembrane region" description="Helical" evidence="10">
    <location>
        <begin position="205"/>
        <end position="233"/>
    </location>
</feature>
<evidence type="ECO:0000256" key="7">
    <source>
        <dbReference type="ARBA" id="ARBA00023065"/>
    </source>
</evidence>
<evidence type="ECO:0000256" key="4">
    <source>
        <dbReference type="ARBA" id="ARBA00022475"/>
    </source>
</evidence>
<evidence type="ECO:0000256" key="5">
    <source>
        <dbReference type="ARBA" id="ARBA00022692"/>
    </source>
</evidence>
<keyword evidence="7" id="KW-0406">Ion transport</keyword>
<comment type="subcellular location">
    <subcellularLocation>
        <location evidence="1">Cell inner membrane</location>
        <topology evidence="1">Multi-pass membrane protein</topology>
    </subcellularLocation>
</comment>
<comment type="caution">
    <text evidence="11">The sequence shown here is derived from an EMBL/GenBank/DDBJ whole genome shotgun (WGS) entry which is preliminary data.</text>
</comment>
<feature type="transmembrane region" description="Helical" evidence="10">
    <location>
        <begin position="407"/>
        <end position="428"/>
    </location>
</feature>
<evidence type="ECO:0000256" key="2">
    <source>
        <dbReference type="ARBA" id="ARBA00022448"/>
    </source>
</evidence>
<keyword evidence="12" id="KW-1185">Reference proteome</keyword>
<keyword evidence="4" id="KW-1003">Cell membrane</keyword>
<dbReference type="Pfam" id="PF01554">
    <property type="entry name" value="MatE"/>
    <property type="match status" value="2"/>
</dbReference>
<dbReference type="InterPro" id="IPR048279">
    <property type="entry name" value="MdtK-like"/>
</dbReference>